<dbReference type="RefSeq" id="WP_345102128.1">
    <property type="nucleotide sequence ID" value="NZ_BAABCV010000004.1"/>
</dbReference>
<reference evidence="2" key="1">
    <citation type="journal article" date="2019" name="Int. J. Syst. Evol. Microbiol.">
        <title>The Global Catalogue of Microorganisms (GCM) 10K type strain sequencing project: providing services to taxonomists for standard genome sequencing and annotation.</title>
        <authorList>
            <consortium name="The Broad Institute Genomics Platform"/>
            <consortium name="The Broad Institute Genome Sequencing Center for Infectious Disease"/>
            <person name="Wu L."/>
            <person name="Ma J."/>
        </authorList>
    </citation>
    <scope>NUCLEOTIDE SEQUENCE [LARGE SCALE GENOMIC DNA]</scope>
    <source>
        <strain evidence="2">JCM 17085</strain>
    </source>
</reference>
<name>A0ABP7WNH9_9SPHI</name>
<gene>
    <name evidence="1" type="ORF">GCM10022392_13630</name>
</gene>
<sequence>MKDNIENILKPQIGQPTFGFSSYNLTSKLSSDSMLKLNYNREVVYKKVSFWIQHHPVSIWELLYRGKISLAKDAHQKLMAVVQHRYPELYFKKEVRRLKYKKLAETRML</sequence>
<accession>A0ABP7WNH9</accession>
<dbReference type="Proteomes" id="UP001500841">
    <property type="component" value="Unassembled WGS sequence"/>
</dbReference>
<organism evidence="1 2">
    <name type="scientific">Mucilaginibacter panaciglaebae</name>
    <dbReference type="NCBI Taxonomy" id="502331"/>
    <lineage>
        <taxon>Bacteria</taxon>
        <taxon>Pseudomonadati</taxon>
        <taxon>Bacteroidota</taxon>
        <taxon>Sphingobacteriia</taxon>
        <taxon>Sphingobacteriales</taxon>
        <taxon>Sphingobacteriaceae</taxon>
        <taxon>Mucilaginibacter</taxon>
    </lineage>
</organism>
<dbReference type="EMBL" id="BAABCV010000004">
    <property type="protein sequence ID" value="GAA4092584.1"/>
    <property type="molecule type" value="Genomic_DNA"/>
</dbReference>
<evidence type="ECO:0000313" key="2">
    <source>
        <dbReference type="Proteomes" id="UP001500841"/>
    </source>
</evidence>
<proteinExistence type="predicted"/>
<evidence type="ECO:0000313" key="1">
    <source>
        <dbReference type="EMBL" id="GAA4092584.1"/>
    </source>
</evidence>
<comment type="caution">
    <text evidence="1">The sequence shown here is derived from an EMBL/GenBank/DDBJ whole genome shotgun (WGS) entry which is preliminary data.</text>
</comment>
<protein>
    <recommendedName>
        <fullName evidence="3">KTSC domain-containing protein</fullName>
    </recommendedName>
</protein>
<evidence type="ECO:0008006" key="3">
    <source>
        <dbReference type="Google" id="ProtNLM"/>
    </source>
</evidence>
<keyword evidence="2" id="KW-1185">Reference proteome</keyword>